<protein>
    <submittedName>
        <fullName evidence="3">Nucleotide-binding universal stress protein, UspA family</fullName>
    </submittedName>
</protein>
<evidence type="ECO:0000256" key="2">
    <source>
        <dbReference type="SAM" id="MobiDB-lite"/>
    </source>
</evidence>
<gene>
    <name evidence="3" type="ORF">SAMN05421630_11068</name>
</gene>
<evidence type="ECO:0000313" key="4">
    <source>
        <dbReference type="Proteomes" id="UP000199494"/>
    </source>
</evidence>
<dbReference type="RefSeq" id="WP_091808652.1">
    <property type="nucleotide sequence ID" value="NZ_CP016353.1"/>
</dbReference>
<accession>A0A1G6W041</accession>
<feature type="compositionally biased region" description="Pro residues" evidence="2">
    <location>
        <begin position="221"/>
        <end position="230"/>
    </location>
</feature>
<proteinExistence type="inferred from homology"/>
<dbReference type="Pfam" id="PF00582">
    <property type="entry name" value="Usp"/>
    <property type="match status" value="2"/>
</dbReference>
<dbReference type="EMBL" id="FMZE01000010">
    <property type="protein sequence ID" value="SDD58415.1"/>
    <property type="molecule type" value="Genomic_DNA"/>
</dbReference>
<reference evidence="3 4" key="1">
    <citation type="submission" date="2016-10" db="EMBL/GenBank/DDBJ databases">
        <authorList>
            <person name="de Groot N.N."/>
        </authorList>
    </citation>
    <scope>NUCLEOTIDE SEQUENCE [LARGE SCALE GENOMIC DNA]</scope>
    <source>
        <strain evidence="3 4">CGMCC 4.5506</strain>
    </source>
</reference>
<dbReference type="PANTHER" id="PTHR46268">
    <property type="entry name" value="STRESS RESPONSE PROTEIN NHAX"/>
    <property type="match status" value="1"/>
</dbReference>
<dbReference type="Gene3D" id="3.40.50.620">
    <property type="entry name" value="HUPs"/>
    <property type="match status" value="2"/>
</dbReference>
<sequence length="336" mass="34943">MNGDDDMVKAEPIEAQPIVVGVDGSAAALAAVRWAAREAFRLGAALRLIHSCDLPPLNPRIPMVPPREYASAWAESGRHWLADARAAATDEAPGIDVDWDVCFGGAADTLVDESGAASLLVVGTRGLGGFRRLFVGSVAVTVAAHARCPVVVVREDTIADAGPVVVGTDGSPLSEQALAFGFEAASARGARLLAVRVWDDPFDGADWDELVRGYAEVPAHPAPAAPPAPSVPSARTVTATAPDRPGAVADGEARALHAEVTGWRDKYPDVVVHELAVRGNRAADALLEAARYAQLLVVGSHARGMVAGRDTALLGSVSQALLRLSACPVAIVRPRH</sequence>
<dbReference type="InterPro" id="IPR006016">
    <property type="entry name" value="UspA"/>
</dbReference>
<feature type="region of interest" description="Disordered" evidence="2">
    <location>
        <begin position="221"/>
        <end position="245"/>
    </location>
</feature>
<dbReference type="SUPFAM" id="SSF52402">
    <property type="entry name" value="Adenine nucleotide alpha hydrolases-like"/>
    <property type="match status" value="2"/>
</dbReference>
<dbReference type="PRINTS" id="PR01438">
    <property type="entry name" value="UNVRSLSTRESS"/>
</dbReference>
<comment type="similarity">
    <text evidence="1">Belongs to the universal stress protein A family.</text>
</comment>
<dbReference type="OrthoDB" id="3569526at2"/>
<evidence type="ECO:0000256" key="1">
    <source>
        <dbReference type="ARBA" id="ARBA00008791"/>
    </source>
</evidence>
<dbReference type="STRING" id="530584.SAMN05421630_11068"/>
<name>A0A1G6W041_9PSEU</name>
<keyword evidence="4" id="KW-1185">Reference proteome</keyword>
<evidence type="ECO:0000313" key="3">
    <source>
        <dbReference type="EMBL" id="SDD58415.1"/>
    </source>
</evidence>
<dbReference type="InterPro" id="IPR014729">
    <property type="entry name" value="Rossmann-like_a/b/a_fold"/>
</dbReference>
<dbReference type="Proteomes" id="UP000199494">
    <property type="component" value="Unassembled WGS sequence"/>
</dbReference>
<organism evidence="3 4">
    <name type="scientific">Prauserella marina</name>
    <dbReference type="NCBI Taxonomy" id="530584"/>
    <lineage>
        <taxon>Bacteria</taxon>
        <taxon>Bacillati</taxon>
        <taxon>Actinomycetota</taxon>
        <taxon>Actinomycetes</taxon>
        <taxon>Pseudonocardiales</taxon>
        <taxon>Pseudonocardiaceae</taxon>
        <taxon>Prauserella</taxon>
    </lineage>
</organism>
<dbReference type="PANTHER" id="PTHR46268:SF6">
    <property type="entry name" value="UNIVERSAL STRESS PROTEIN UP12"/>
    <property type="match status" value="1"/>
</dbReference>
<dbReference type="AlphaFoldDB" id="A0A1G6W041"/>
<dbReference type="InterPro" id="IPR006015">
    <property type="entry name" value="Universal_stress_UspA"/>
</dbReference>